<evidence type="ECO:0000313" key="2">
    <source>
        <dbReference type="Proteomes" id="UP000266673"/>
    </source>
</evidence>
<accession>A0A397V1C3</accession>
<protein>
    <submittedName>
        <fullName evidence="1">Uncharacterized protein</fullName>
    </submittedName>
</protein>
<organism evidence="1 2">
    <name type="scientific">Gigaspora rosea</name>
    <dbReference type="NCBI Taxonomy" id="44941"/>
    <lineage>
        <taxon>Eukaryota</taxon>
        <taxon>Fungi</taxon>
        <taxon>Fungi incertae sedis</taxon>
        <taxon>Mucoromycota</taxon>
        <taxon>Glomeromycotina</taxon>
        <taxon>Glomeromycetes</taxon>
        <taxon>Diversisporales</taxon>
        <taxon>Gigasporaceae</taxon>
        <taxon>Gigaspora</taxon>
    </lineage>
</organism>
<proteinExistence type="predicted"/>
<keyword evidence="2" id="KW-1185">Reference proteome</keyword>
<dbReference type="EMBL" id="QKWP01000747">
    <property type="protein sequence ID" value="RIB15388.1"/>
    <property type="molecule type" value="Genomic_DNA"/>
</dbReference>
<comment type="caution">
    <text evidence="1">The sequence shown here is derived from an EMBL/GenBank/DDBJ whole genome shotgun (WGS) entry which is preliminary data.</text>
</comment>
<sequence>MDNKNNTLHIKRGGITFIINLDRITNQSSRVIKVRRCKQNYNFLYTCKKIQILCGMKI</sequence>
<reference evidence="1 2" key="1">
    <citation type="submission" date="2018-06" db="EMBL/GenBank/DDBJ databases">
        <title>Comparative genomics reveals the genomic features of Rhizophagus irregularis, R. cerebriforme, R. diaphanum and Gigaspora rosea, and their symbiotic lifestyle signature.</title>
        <authorList>
            <person name="Morin E."/>
            <person name="San Clemente H."/>
            <person name="Chen E.C.H."/>
            <person name="De La Providencia I."/>
            <person name="Hainaut M."/>
            <person name="Kuo A."/>
            <person name="Kohler A."/>
            <person name="Murat C."/>
            <person name="Tang N."/>
            <person name="Roy S."/>
            <person name="Loubradou J."/>
            <person name="Henrissat B."/>
            <person name="Grigoriev I.V."/>
            <person name="Corradi N."/>
            <person name="Roux C."/>
            <person name="Martin F.M."/>
        </authorList>
    </citation>
    <scope>NUCLEOTIDE SEQUENCE [LARGE SCALE GENOMIC DNA]</scope>
    <source>
        <strain evidence="1 2">DAOM 194757</strain>
    </source>
</reference>
<dbReference type="Proteomes" id="UP000266673">
    <property type="component" value="Unassembled WGS sequence"/>
</dbReference>
<name>A0A397V1C3_9GLOM</name>
<gene>
    <name evidence="1" type="ORF">C2G38_2093317</name>
</gene>
<evidence type="ECO:0000313" key="1">
    <source>
        <dbReference type="EMBL" id="RIB15388.1"/>
    </source>
</evidence>
<dbReference type="AlphaFoldDB" id="A0A397V1C3"/>